<evidence type="ECO:0000313" key="2">
    <source>
        <dbReference type="Proteomes" id="UP000805193"/>
    </source>
</evidence>
<protein>
    <submittedName>
        <fullName evidence="1">Uncharacterized protein</fullName>
    </submittedName>
</protein>
<name>A0AC60QYL2_IXOPE</name>
<dbReference type="EMBL" id="JABSTQ010002734">
    <property type="protein sequence ID" value="KAG0443923.1"/>
    <property type="molecule type" value="Genomic_DNA"/>
</dbReference>
<sequence>TSFWVSLRSLLLSRSAGELNVGYIRRNFALLLCTQPFIYYNFLWNRARSNPGWNYGRCEHDMHAAFQKVASNGNHYRNIISRSECIFYAAADELLYFHIRNAGNIFTPWRSYTKRISRSFGPTKPPLG</sequence>
<organism evidence="1 2">
    <name type="scientific">Ixodes persulcatus</name>
    <name type="common">Taiga tick</name>
    <dbReference type="NCBI Taxonomy" id="34615"/>
    <lineage>
        <taxon>Eukaryota</taxon>
        <taxon>Metazoa</taxon>
        <taxon>Ecdysozoa</taxon>
        <taxon>Arthropoda</taxon>
        <taxon>Chelicerata</taxon>
        <taxon>Arachnida</taxon>
        <taxon>Acari</taxon>
        <taxon>Parasitiformes</taxon>
        <taxon>Ixodida</taxon>
        <taxon>Ixodoidea</taxon>
        <taxon>Ixodidae</taxon>
        <taxon>Ixodinae</taxon>
        <taxon>Ixodes</taxon>
    </lineage>
</organism>
<comment type="caution">
    <text evidence="1">The sequence shown here is derived from an EMBL/GenBank/DDBJ whole genome shotgun (WGS) entry which is preliminary data.</text>
</comment>
<feature type="non-terminal residue" evidence="1">
    <location>
        <position position="128"/>
    </location>
</feature>
<dbReference type="Proteomes" id="UP000805193">
    <property type="component" value="Unassembled WGS sequence"/>
</dbReference>
<proteinExistence type="predicted"/>
<accession>A0AC60QYL2</accession>
<evidence type="ECO:0000313" key="1">
    <source>
        <dbReference type="EMBL" id="KAG0443923.1"/>
    </source>
</evidence>
<reference evidence="1 2" key="1">
    <citation type="journal article" date="2020" name="Cell">
        <title>Large-Scale Comparative Analyses of Tick Genomes Elucidate Their Genetic Diversity and Vector Capacities.</title>
        <authorList>
            <consortium name="Tick Genome and Microbiome Consortium (TIGMIC)"/>
            <person name="Jia N."/>
            <person name="Wang J."/>
            <person name="Shi W."/>
            <person name="Du L."/>
            <person name="Sun Y."/>
            <person name="Zhan W."/>
            <person name="Jiang J.F."/>
            <person name="Wang Q."/>
            <person name="Zhang B."/>
            <person name="Ji P."/>
            <person name="Bell-Sakyi L."/>
            <person name="Cui X.M."/>
            <person name="Yuan T.T."/>
            <person name="Jiang B.G."/>
            <person name="Yang W.F."/>
            <person name="Lam T.T."/>
            <person name="Chang Q.C."/>
            <person name="Ding S.J."/>
            <person name="Wang X.J."/>
            <person name="Zhu J.G."/>
            <person name="Ruan X.D."/>
            <person name="Zhao L."/>
            <person name="Wei J.T."/>
            <person name="Ye R.Z."/>
            <person name="Que T.C."/>
            <person name="Du C.H."/>
            <person name="Zhou Y.H."/>
            <person name="Cheng J.X."/>
            <person name="Dai P.F."/>
            <person name="Guo W.B."/>
            <person name="Han X.H."/>
            <person name="Huang E.J."/>
            <person name="Li L.F."/>
            <person name="Wei W."/>
            <person name="Gao Y.C."/>
            <person name="Liu J.Z."/>
            <person name="Shao H.Z."/>
            <person name="Wang X."/>
            <person name="Wang C.C."/>
            <person name="Yang T.C."/>
            <person name="Huo Q.B."/>
            <person name="Li W."/>
            <person name="Chen H.Y."/>
            <person name="Chen S.E."/>
            <person name="Zhou L.G."/>
            <person name="Ni X.B."/>
            <person name="Tian J.H."/>
            <person name="Sheng Y."/>
            <person name="Liu T."/>
            <person name="Pan Y.S."/>
            <person name="Xia L.Y."/>
            <person name="Li J."/>
            <person name="Zhao F."/>
            <person name="Cao W.C."/>
        </authorList>
    </citation>
    <scope>NUCLEOTIDE SEQUENCE [LARGE SCALE GENOMIC DNA]</scope>
    <source>
        <strain evidence="1">Iper-2018</strain>
    </source>
</reference>
<gene>
    <name evidence="1" type="ORF">HPB47_014382</name>
</gene>
<feature type="non-terminal residue" evidence="1">
    <location>
        <position position="1"/>
    </location>
</feature>
<keyword evidence="2" id="KW-1185">Reference proteome</keyword>